<protein>
    <recommendedName>
        <fullName evidence="3">Ty3-gypsy retrotransposon protein</fullName>
    </recommendedName>
</protein>
<comment type="caution">
    <text evidence="1">The sequence shown here is derived from an EMBL/GenBank/DDBJ whole genome shotgun (WGS) entry which is preliminary data.</text>
</comment>
<dbReference type="PANTHER" id="PTHR15503:SF22">
    <property type="entry name" value="TRANSPOSON TY3-I GAG POLYPROTEIN"/>
    <property type="match status" value="1"/>
</dbReference>
<evidence type="ECO:0008006" key="3">
    <source>
        <dbReference type="Google" id="ProtNLM"/>
    </source>
</evidence>
<sequence>MASMGGYTSAFLELGGLQATVVGALWEFKRVTSTMDDIPKRLLKGQFIDGLCPDIRAKLKAHRLTALKTPWTDNHCKTTLSKKTSGTKSEVPFRKLSKAKLQAKREKGLCYCCDDRFASGHHCRLKELQVMVYQGEEELLESNDEDQEVHGTDQELVELSMNLVVGLTSPKTIKLKGKVCGKEVVVLIDPGATHNFVSYALVKQLEIRLDETGGYGVLLGIGVPIKGKGVCRGVQLLMQGVKTVKDFLPLNLGGSDLILGMQWLETLRIIKFNCKTLTMRFKVGESTVTLQGYPALCKTQVTLKALMRVVKGKEQGVLVEFINTKLSPKTKFVSIPEVVQGVLQQFHSMFDMPNGLPSSRGFEHAIVLKERAAPMSVRPYR</sequence>
<dbReference type="Proteomes" id="UP000288805">
    <property type="component" value="Unassembled WGS sequence"/>
</dbReference>
<dbReference type="InterPro" id="IPR032567">
    <property type="entry name" value="RTL1-rel"/>
</dbReference>
<dbReference type="Gene3D" id="2.40.70.10">
    <property type="entry name" value="Acid Proteases"/>
    <property type="match status" value="1"/>
</dbReference>
<evidence type="ECO:0000313" key="1">
    <source>
        <dbReference type="EMBL" id="RVX06937.1"/>
    </source>
</evidence>
<name>A0A438JDC2_VITVI</name>
<dbReference type="PANTHER" id="PTHR15503">
    <property type="entry name" value="LDOC1 RELATED"/>
    <property type="match status" value="1"/>
</dbReference>
<dbReference type="EMBL" id="QGNW01000049">
    <property type="protein sequence ID" value="RVX06937.1"/>
    <property type="molecule type" value="Genomic_DNA"/>
</dbReference>
<dbReference type="AlphaFoldDB" id="A0A438JDC2"/>
<gene>
    <name evidence="1" type="ORF">CK203_014951</name>
</gene>
<reference evidence="1 2" key="1">
    <citation type="journal article" date="2018" name="PLoS Genet.">
        <title>Population sequencing reveals clonal diversity and ancestral inbreeding in the grapevine cultivar Chardonnay.</title>
        <authorList>
            <person name="Roach M.J."/>
            <person name="Johnson D.L."/>
            <person name="Bohlmann J."/>
            <person name="van Vuuren H.J."/>
            <person name="Jones S.J."/>
            <person name="Pretorius I.S."/>
            <person name="Schmidt S.A."/>
            <person name="Borneman A.R."/>
        </authorList>
    </citation>
    <scope>NUCLEOTIDE SEQUENCE [LARGE SCALE GENOMIC DNA]</scope>
    <source>
        <strain evidence="2">cv. Chardonnay</strain>
        <tissue evidence="1">Leaf</tissue>
    </source>
</reference>
<accession>A0A438JDC2</accession>
<evidence type="ECO:0000313" key="2">
    <source>
        <dbReference type="Proteomes" id="UP000288805"/>
    </source>
</evidence>
<dbReference type="Pfam" id="PF08284">
    <property type="entry name" value="RVP_2"/>
    <property type="match status" value="1"/>
</dbReference>
<dbReference type="SUPFAM" id="SSF50630">
    <property type="entry name" value="Acid proteases"/>
    <property type="match status" value="1"/>
</dbReference>
<organism evidence="1 2">
    <name type="scientific">Vitis vinifera</name>
    <name type="common">Grape</name>
    <dbReference type="NCBI Taxonomy" id="29760"/>
    <lineage>
        <taxon>Eukaryota</taxon>
        <taxon>Viridiplantae</taxon>
        <taxon>Streptophyta</taxon>
        <taxon>Embryophyta</taxon>
        <taxon>Tracheophyta</taxon>
        <taxon>Spermatophyta</taxon>
        <taxon>Magnoliopsida</taxon>
        <taxon>eudicotyledons</taxon>
        <taxon>Gunneridae</taxon>
        <taxon>Pentapetalae</taxon>
        <taxon>rosids</taxon>
        <taxon>Vitales</taxon>
        <taxon>Vitaceae</taxon>
        <taxon>Viteae</taxon>
        <taxon>Vitis</taxon>
    </lineage>
</organism>
<dbReference type="InterPro" id="IPR021109">
    <property type="entry name" value="Peptidase_aspartic_dom_sf"/>
</dbReference>
<proteinExistence type="predicted"/>
<dbReference type="CDD" id="cd00303">
    <property type="entry name" value="retropepsin_like"/>
    <property type="match status" value="1"/>
</dbReference>